<dbReference type="EMBL" id="OC929437">
    <property type="protein sequence ID" value="CAD7658263.1"/>
    <property type="molecule type" value="Genomic_DNA"/>
</dbReference>
<feature type="compositionally biased region" description="Basic and acidic residues" evidence="1">
    <location>
        <begin position="541"/>
        <end position="550"/>
    </location>
</feature>
<keyword evidence="3" id="KW-1185">Reference proteome</keyword>
<dbReference type="PANTHER" id="PTHR11183">
    <property type="entry name" value="GLYCOGENIN SUBFAMILY MEMBER"/>
    <property type="match status" value="1"/>
</dbReference>
<feature type="region of interest" description="Disordered" evidence="1">
    <location>
        <begin position="492"/>
        <end position="550"/>
    </location>
</feature>
<reference evidence="2" key="1">
    <citation type="submission" date="2020-11" db="EMBL/GenBank/DDBJ databases">
        <authorList>
            <person name="Tran Van P."/>
        </authorList>
    </citation>
    <scope>NUCLEOTIDE SEQUENCE</scope>
</reference>
<dbReference type="InterPro" id="IPR050587">
    <property type="entry name" value="GNT1/Glycosyltrans_8"/>
</dbReference>
<feature type="compositionally biased region" description="Basic and acidic residues" evidence="1">
    <location>
        <begin position="19"/>
        <end position="32"/>
    </location>
</feature>
<feature type="region of interest" description="Disordered" evidence="1">
    <location>
        <begin position="1"/>
        <end position="52"/>
    </location>
</feature>
<feature type="compositionally biased region" description="Basic and acidic residues" evidence="1">
    <location>
        <begin position="492"/>
        <end position="513"/>
    </location>
</feature>
<dbReference type="AlphaFoldDB" id="A0A7R9QVG1"/>
<sequence>MESTNSNTSHGNRGPEAYNFERKEYHSSDNTREQNLSQNVMTDRNDGNENSWTEDVSSPYAFVTIAYNNLSATNAIILANSLVIGSVTNLFDECEELSACVDWIFPDTFNCSVFVFEPSLTTYEQILSFALFHQKCSEQKDEGMAETLDEMTLLNQFFAPKWKRISFIYNFVKNDAIYTQIPAFMKYGDSIRIVNFGHMLSQSGGLGSQSGTSLVHPWHIVFDLLASSQQEVIKSMAIDNYAKFYLNCFVQRLWQSAKSCPHVSTGYFPILSIVQYLSSSRVLQLMNKYSALHYISYKLVFHQKCSEQKDEGMAETLDEMTLLNQFFAPKWKRISFIYNFVKNDAIYTQIPAFMKYGDSIRIVNFGHMLSQSGGLGSQSGTSLVHPWHIVFDLLASIHPWHIVFDLLASSQQEVIKSMAIDNYAKAWSIFDLIQLLSKESGIETDDHMFTQTPITFRRIKSPAEAIAKYDAFNFDDDDISLDIMSGISLKDSEDIEPKEADSEVKDQQNRVEEQTNDTITNTDPESHVQTAPHEQLTQQQQDDRSKREWEAGRIDWMGAHQSDRIIDRLKRLIND</sequence>
<dbReference type="Proteomes" id="UP000728032">
    <property type="component" value="Unassembled WGS sequence"/>
</dbReference>
<dbReference type="InterPro" id="IPR029044">
    <property type="entry name" value="Nucleotide-diphossugar_trans"/>
</dbReference>
<protein>
    <submittedName>
        <fullName evidence="2">Uncharacterized protein</fullName>
    </submittedName>
</protein>
<name>A0A7R9QVG1_9ACAR</name>
<dbReference type="OrthoDB" id="2014201at2759"/>
<accession>A0A7R9QVG1</accession>
<dbReference type="Gene3D" id="3.90.550.10">
    <property type="entry name" value="Spore Coat Polysaccharide Biosynthesis Protein SpsA, Chain A"/>
    <property type="match status" value="2"/>
</dbReference>
<feature type="compositionally biased region" description="Polar residues" evidence="1">
    <location>
        <begin position="33"/>
        <end position="52"/>
    </location>
</feature>
<dbReference type="SUPFAM" id="SSF53448">
    <property type="entry name" value="Nucleotide-diphospho-sugar transferases"/>
    <property type="match status" value="1"/>
</dbReference>
<evidence type="ECO:0000313" key="2">
    <source>
        <dbReference type="EMBL" id="CAD7658263.1"/>
    </source>
</evidence>
<evidence type="ECO:0000313" key="3">
    <source>
        <dbReference type="Proteomes" id="UP000728032"/>
    </source>
</evidence>
<dbReference type="EMBL" id="CAJPVJ010014612">
    <property type="protein sequence ID" value="CAG2175449.1"/>
    <property type="molecule type" value="Genomic_DNA"/>
</dbReference>
<feature type="compositionally biased region" description="Polar residues" evidence="1">
    <location>
        <begin position="1"/>
        <end position="11"/>
    </location>
</feature>
<evidence type="ECO:0000256" key="1">
    <source>
        <dbReference type="SAM" id="MobiDB-lite"/>
    </source>
</evidence>
<feature type="compositionally biased region" description="Polar residues" evidence="1">
    <location>
        <begin position="516"/>
        <end position="529"/>
    </location>
</feature>
<proteinExistence type="predicted"/>
<organism evidence="2">
    <name type="scientific">Oppiella nova</name>
    <dbReference type="NCBI Taxonomy" id="334625"/>
    <lineage>
        <taxon>Eukaryota</taxon>
        <taxon>Metazoa</taxon>
        <taxon>Ecdysozoa</taxon>
        <taxon>Arthropoda</taxon>
        <taxon>Chelicerata</taxon>
        <taxon>Arachnida</taxon>
        <taxon>Acari</taxon>
        <taxon>Acariformes</taxon>
        <taxon>Sarcoptiformes</taxon>
        <taxon>Oribatida</taxon>
        <taxon>Brachypylina</taxon>
        <taxon>Oppioidea</taxon>
        <taxon>Oppiidae</taxon>
        <taxon>Oppiella</taxon>
    </lineage>
</organism>
<gene>
    <name evidence="2" type="ORF">ONB1V03_LOCUS14886</name>
</gene>